<dbReference type="SUPFAM" id="SSF54909">
    <property type="entry name" value="Dimeric alpha+beta barrel"/>
    <property type="match status" value="1"/>
</dbReference>
<feature type="domain" description="YCII-related" evidence="2">
    <location>
        <begin position="10"/>
        <end position="98"/>
    </location>
</feature>
<name>A0A495IHK4_9MICO</name>
<gene>
    <name evidence="3" type="ORF">C8E83_1695</name>
</gene>
<evidence type="ECO:0000256" key="1">
    <source>
        <dbReference type="ARBA" id="ARBA00007689"/>
    </source>
</evidence>
<dbReference type="AlphaFoldDB" id="A0A495IHK4"/>
<dbReference type="Gene3D" id="3.30.70.1060">
    <property type="entry name" value="Dimeric alpha+beta barrel"/>
    <property type="match status" value="1"/>
</dbReference>
<dbReference type="InterPro" id="IPR011008">
    <property type="entry name" value="Dimeric_a/b-barrel"/>
</dbReference>
<keyword evidence="4" id="KW-1185">Reference proteome</keyword>
<dbReference type="Pfam" id="PF03795">
    <property type="entry name" value="YCII"/>
    <property type="match status" value="1"/>
</dbReference>
<evidence type="ECO:0000313" key="3">
    <source>
        <dbReference type="EMBL" id="RKR74576.1"/>
    </source>
</evidence>
<comment type="similarity">
    <text evidence="1">Belongs to the YciI family.</text>
</comment>
<dbReference type="InterPro" id="IPR005545">
    <property type="entry name" value="YCII"/>
</dbReference>
<comment type="caution">
    <text evidence="3">The sequence shown here is derived from an EMBL/GenBank/DDBJ whole genome shotgun (WGS) entry which is preliminary data.</text>
</comment>
<protein>
    <recommendedName>
        <fullName evidence="2">YCII-related domain-containing protein</fullName>
    </recommendedName>
</protein>
<accession>A0A495IHK4</accession>
<evidence type="ECO:0000259" key="2">
    <source>
        <dbReference type="Pfam" id="PF03795"/>
    </source>
</evidence>
<sequence>MPRYFIGMYQPQGVVPSDEILGPVMRDMGAYMGELQAGGKLVFSNGFDQSAHPSVVTSDGTSIDVTPGSYLESEIQLGGFTIVDVEDEDEAHAVATRLAEITHLPIEVRLFADRP</sequence>
<dbReference type="Proteomes" id="UP000280008">
    <property type="component" value="Unassembled WGS sequence"/>
</dbReference>
<proteinExistence type="inferred from homology"/>
<reference evidence="3 4" key="1">
    <citation type="submission" date="2018-10" db="EMBL/GenBank/DDBJ databases">
        <title>Sequencing the genomes of 1000 actinobacteria strains.</title>
        <authorList>
            <person name="Klenk H.-P."/>
        </authorList>
    </citation>
    <scope>NUCLEOTIDE SEQUENCE [LARGE SCALE GENOMIC DNA]</scope>
    <source>
        <strain evidence="3 4">DSM 17894</strain>
    </source>
</reference>
<dbReference type="EMBL" id="RBKS01000001">
    <property type="protein sequence ID" value="RKR74576.1"/>
    <property type="molecule type" value="Genomic_DNA"/>
</dbReference>
<dbReference type="RefSeq" id="WP_170159882.1">
    <property type="nucleotide sequence ID" value="NZ_RBKS01000001.1"/>
</dbReference>
<evidence type="ECO:0000313" key="4">
    <source>
        <dbReference type="Proteomes" id="UP000280008"/>
    </source>
</evidence>
<organism evidence="3 4">
    <name type="scientific">Frondihabitans australicus</name>
    <dbReference type="NCBI Taxonomy" id="386892"/>
    <lineage>
        <taxon>Bacteria</taxon>
        <taxon>Bacillati</taxon>
        <taxon>Actinomycetota</taxon>
        <taxon>Actinomycetes</taxon>
        <taxon>Micrococcales</taxon>
        <taxon>Microbacteriaceae</taxon>
        <taxon>Frondihabitans</taxon>
    </lineage>
</organism>